<evidence type="ECO:0000313" key="2">
    <source>
        <dbReference type="EMBL" id="MCK8783563.1"/>
    </source>
</evidence>
<keyword evidence="1" id="KW-1133">Transmembrane helix</keyword>
<dbReference type="PIRSF" id="PIRSF028704">
    <property type="entry name" value="UPC028704"/>
    <property type="match status" value="1"/>
</dbReference>
<feature type="transmembrane region" description="Helical" evidence="1">
    <location>
        <begin position="203"/>
        <end position="219"/>
    </location>
</feature>
<keyword evidence="1" id="KW-0812">Transmembrane</keyword>
<feature type="transmembrane region" description="Helical" evidence="1">
    <location>
        <begin position="272"/>
        <end position="292"/>
    </location>
</feature>
<feature type="transmembrane region" description="Helical" evidence="1">
    <location>
        <begin position="313"/>
        <end position="331"/>
    </location>
</feature>
<evidence type="ECO:0000313" key="3">
    <source>
        <dbReference type="Proteomes" id="UP001139516"/>
    </source>
</evidence>
<dbReference type="AlphaFoldDB" id="A0A9X1Y5A4"/>
<feature type="transmembrane region" description="Helical" evidence="1">
    <location>
        <begin position="231"/>
        <end position="252"/>
    </location>
</feature>
<accession>A0A9X1Y5A4</accession>
<dbReference type="Proteomes" id="UP001139516">
    <property type="component" value="Unassembled WGS sequence"/>
</dbReference>
<dbReference type="EMBL" id="JALPRX010000014">
    <property type="protein sequence ID" value="MCK8783563.1"/>
    <property type="molecule type" value="Genomic_DNA"/>
</dbReference>
<proteinExistence type="predicted"/>
<feature type="transmembrane region" description="Helical" evidence="1">
    <location>
        <begin position="142"/>
        <end position="160"/>
    </location>
</feature>
<keyword evidence="3" id="KW-1185">Reference proteome</keyword>
<dbReference type="PANTHER" id="PTHR38592:SF3">
    <property type="entry name" value="BLL4819 PROTEIN"/>
    <property type="match status" value="1"/>
</dbReference>
<organism evidence="2 3">
    <name type="scientific">Roseomonas acroporae</name>
    <dbReference type="NCBI Taxonomy" id="2937791"/>
    <lineage>
        <taxon>Bacteria</taxon>
        <taxon>Pseudomonadati</taxon>
        <taxon>Pseudomonadota</taxon>
        <taxon>Alphaproteobacteria</taxon>
        <taxon>Acetobacterales</taxon>
        <taxon>Roseomonadaceae</taxon>
        <taxon>Roseomonas</taxon>
    </lineage>
</organism>
<feature type="transmembrane region" description="Helical" evidence="1">
    <location>
        <begin position="45"/>
        <end position="66"/>
    </location>
</feature>
<reference evidence="2" key="1">
    <citation type="submission" date="2022-04" db="EMBL/GenBank/DDBJ databases">
        <title>Roseomonas acroporae sp. nov., isolated from coral Acropora digitifera.</title>
        <authorList>
            <person name="Sun H."/>
        </authorList>
    </citation>
    <scope>NUCLEOTIDE SEQUENCE</scope>
    <source>
        <strain evidence="2">NAR14</strain>
    </source>
</reference>
<dbReference type="RefSeq" id="WP_248665688.1">
    <property type="nucleotide sequence ID" value="NZ_JALPRX010000014.1"/>
</dbReference>
<comment type="caution">
    <text evidence="2">The sequence shown here is derived from an EMBL/GenBank/DDBJ whole genome shotgun (WGS) entry which is preliminary data.</text>
</comment>
<keyword evidence="1" id="KW-0472">Membrane</keyword>
<protein>
    <submittedName>
        <fullName evidence="2">OpgC domain-containing protein</fullName>
    </submittedName>
</protein>
<name>A0A9X1Y5A4_9PROT</name>
<feature type="transmembrane region" description="Helical" evidence="1">
    <location>
        <begin position="87"/>
        <end position="108"/>
    </location>
</feature>
<gene>
    <name evidence="2" type="ORF">M0638_04105</name>
</gene>
<sequence length="378" mass="40979">MDRNGIPASPQRDGRVDLVRGFALLCIFVDHVPGNRLGDFTLRNFAFSDAAELFVLLAGYSAMLAYGRSFARDGIAGGLRRVALRCLQLYAFQAGLLLWTMLIVMVWADHYGLEPLSIGPLLDPAGVARGLMLRALPASLDILPLYIVLLAAFPVLYLGLRHSRAGLLAASLLLWWAAGRWQINLPNVVDPDAPEIWFLNPLTWQLVFVAGMLLADRMARHGGALPRPRPLAWLAWAFLALGLVTMAPWQAWGLSSWRPLPDPDLAGAAKTWVPPLRLLSVLAMSYLALTSVRLRAAAAHPLLRPVLVCGRHSLAVFAAGTLLSLLGRLAFRTVGTGTGMQLLVNGLGLLAMVGLALWRDSRVPARRPAGAAAHLKTI</sequence>
<evidence type="ECO:0000256" key="1">
    <source>
        <dbReference type="SAM" id="Phobius"/>
    </source>
</evidence>
<dbReference type="InterPro" id="IPR014550">
    <property type="entry name" value="UCP028704_OpgC"/>
</dbReference>
<dbReference type="PANTHER" id="PTHR38592">
    <property type="entry name" value="BLL4819 PROTEIN"/>
    <property type="match status" value="1"/>
</dbReference>
<dbReference type="Pfam" id="PF10129">
    <property type="entry name" value="OpgC_C"/>
    <property type="match status" value="1"/>
</dbReference>
<feature type="transmembrane region" description="Helical" evidence="1">
    <location>
        <begin position="337"/>
        <end position="358"/>
    </location>
</feature>
<feature type="transmembrane region" description="Helical" evidence="1">
    <location>
        <begin position="167"/>
        <end position="183"/>
    </location>
</feature>